<name>A0A453DGK8_AEGTS</name>
<reference evidence="1" key="4">
    <citation type="submission" date="2019-03" db="UniProtKB">
        <authorList>
            <consortium name="EnsemblPlants"/>
        </authorList>
    </citation>
    <scope>IDENTIFICATION</scope>
</reference>
<proteinExistence type="predicted"/>
<dbReference type="AlphaFoldDB" id="A0A453DGK8"/>
<evidence type="ECO:0000313" key="1">
    <source>
        <dbReference type="EnsemblPlants" id="AET2Gv21235700.2"/>
    </source>
</evidence>
<reference evidence="1" key="5">
    <citation type="journal article" date="2021" name="G3 (Bethesda)">
        <title>Aegilops tauschii genome assembly Aet v5.0 features greater sequence contiguity and improved annotation.</title>
        <authorList>
            <person name="Wang L."/>
            <person name="Zhu T."/>
            <person name="Rodriguez J.C."/>
            <person name="Deal K.R."/>
            <person name="Dubcovsky J."/>
            <person name="McGuire P.E."/>
            <person name="Lux T."/>
            <person name="Spannagl M."/>
            <person name="Mayer K.F.X."/>
            <person name="Baldrich P."/>
            <person name="Meyers B.C."/>
            <person name="Huo N."/>
            <person name="Gu Y.Q."/>
            <person name="Zhou H."/>
            <person name="Devos K.M."/>
            <person name="Bennetzen J.L."/>
            <person name="Unver T."/>
            <person name="Budak H."/>
            <person name="Gulick P.J."/>
            <person name="Galiba G."/>
            <person name="Kalapos B."/>
            <person name="Nelson D.R."/>
            <person name="Li P."/>
            <person name="You F.M."/>
            <person name="Luo M.C."/>
            <person name="Dvorak J."/>
        </authorList>
    </citation>
    <scope>NUCLEOTIDE SEQUENCE [LARGE SCALE GENOMIC DNA]</scope>
    <source>
        <strain evidence="1">cv. AL8/78</strain>
    </source>
</reference>
<reference evidence="2" key="1">
    <citation type="journal article" date="2014" name="Science">
        <title>Ancient hybridizations among the ancestral genomes of bread wheat.</title>
        <authorList>
            <consortium name="International Wheat Genome Sequencing Consortium,"/>
            <person name="Marcussen T."/>
            <person name="Sandve S.R."/>
            <person name="Heier L."/>
            <person name="Spannagl M."/>
            <person name="Pfeifer M."/>
            <person name="Jakobsen K.S."/>
            <person name="Wulff B.B."/>
            <person name="Steuernagel B."/>
            <person name="Mayer K.F."/>
            <person name="Olsen O.A."/>
        </authorList>
    </citation>
    <scope>NUCLEOTIDE SEQUENCE [LARGE SCALE GENOMIC DNA]</scope>
    <source>
        <strain evidence="2">cv. AL8/78</strain>
    </source>
</reference>
<sequence length="112" mass="12299">PVQPAALILPTVGGHGRQTPSRRVRRRLPPLPSPLAVLLTPPALGSRELASPPWRGHQARLPLPARQELAERYVGTPSSCTLLTNERINLVANLILLVYCAWPTNFLVPMMD</sequence>
<dbReference type="EnsemblPlants" id="AET2Gv21235700.2">
    <property type="protein sequence ID" value="AET2Gv21235700.2"/>
    <property type="gene ID" value="AET2Gv21235700"/>
</dbReference>
<keyword evidence="2" id="KW-1185">Reference proteome</keyword>
<reference evidence="2" key="2">
    <citation type="journal article" date="2017" name="Nat. Plants">
        <title>The Aegilops tauschii genome reveals multiple impacts of transposons.</title>
        <authorList>
            <person name="Zhao G."/>
            <person name="Zou C."/>
            <person name="Li K."/>
            <person name="Wang K."/>
            <person name="Li T."/>
            <person name="Gao L."/>
            <person name="Zhang X."/>
            <person name="Wang H."/>
            <person name="Yang Z."/>
            <person name="Liu X."/>
            <person name="Jiang W."/>
            <person name="Mao L."/>
            <person name="Kong X."/>
            <person name="Jiao Y."/>
            <person name="Jia J."/>
        </authorList>
    </citation>
    <scope>NUCLEOTIDE SEQUENCE [LARGE SCALE GENOMIC DNA]</scope>
    <source>
        <strain evidence="2">cv. AL8/78</strain>
    </source>
</reference>
<accession>A0A453DGK8</accession>
<protein>
    <submittedName>
        <fullName evidence="1">Uncharacterized protein</fullName>
    </submittedName>
</protein>
<reference evidence="1" key="3">
    <citation type="journal article" date="2017" name="Nature">
        <title>Genome sequence of the progenitor of the wheat D genome Aegilops tauschii.</title>
        <authorList>
            <person name="Luo M.C."/>
            <person name="Gu Y.Q."/>
            <person name="Puiu D."/>
            <person name="Wang H."/>
            <person name="Twardziok S.O."/>
            <person name="Deal K.R."/>
            <person name="Huo N."/>
            <person name="Zhu T."/>
            <person name="Wang L."/>
            <person name="Wang Y."/>
            <person name="McGuire P.E."/>
            <person name="Liu S."/>
            <person name="Long H."/>
            <person name="Ramasamy R.K."/>
            <person name="Rodriguez J.C."/>
            <person name="Van S.L."/>
            <person name="Yuan L."/>
            <person name="Wang Z."/>
            <person name="Xia Z."/>
            <person name="Xiao L."/>
            <person name="Anderson O.D."/>
            <person name="Ouyang S."/>
            <person name="Liang Y."/>
            <person name="Zimin A.V."/>
            <person name="Pertea G."/>
            <person name="Qi P."/>
            <person name="Bennetzen J.L."/>
            <person name="Dai X."/>
            <person name="Dawson M.W."/>
            <person name="Muller H.G."/>
            <person name="Kugler K."/>
            <person name="Rivarola-Duarte L."/>
            <person name="Spannagl M."/>
            <person name="Mayer K.F.X."/>
            <person name="Lu F.H."/>
            <person name="Bevan M.W."/>
            <person name="Leroy P."/>
            <person name="Li P."/>
            <person name="You F.M."/>
            <person name="Sun Q."/>
            <person name="Liu Z."/>
            <person name="Lyons E."/>
            <person name="Wicker T."/>
            <person name="Salzberg S.L."/>
            <person name="Devos K.M."/>
            <person name="Dvorak J."/>
        </authorList>
    </citation>
    <scope>NUCLEOTIDE SEQUENCE [LARGE SCALE GENOMIC DNA]</scope>
    <source>
        <strain evidence="1">cv. AL8/78</strain>
    </source>
</reference>
<evidence type="ECO:0000313" key="2">
    <source>
        <dbReference type="Proteomes" id="UP000015105"/>
    </source>
</evidence>
<dbReference type="Proteomes" id="UP000015105">
    <property type="component" value="Chromosome 2D"/>
</dbReference>
<dbReference type="Gramene" id="AET2Gv21235700.2">
    <property type="protein sequence ID" value="AET2Gv21235700.2"/>
    <property type="gene ID" value="AET2Gv21235700"/>
</dbReference>
<organism evidence="1 2">
    <name type="scientific">Aegilops tauschii subsp. strangulata</name>
    <name type="common">Goatgrass</name>
    <dbReference type="NCBI Taxonomy" id="200361"/>
    <lineage>
        <taxon>Eukaryota</taxon>
        <taxon>Viridiplantae</taxon>
        <taxon>Streptophyta</taxon>
        <taxon>Embryophyta</taxon>
        <taxon>Tracheophyta</taxon>
        <taxon>Spermatophyta</taxon>
        <taxon>Magnoliopsida</taxon>
        <taxon>Liliopsida</taxon>
        <taxon>Poales</taxon>
        <taxon>Poaceae</taxon>
        <taxon>BOP clade</taxon>
        <taxon>Pooideae</taxon>
        <taxon>Triticodae</taxon>
        <taxon>Triticeae</taxon>
        <taxon>Triticinae</taxon>
        <taxon>Aegilops</taxon>
    </lineage>
</organism>